<feature type="transmembrane region" description="Helical" evidence="6">
    <location>
        <begin position="72"/>
        <end position="90"/>
    </location>
</feature>
<proteinExistence type="predicted"/>
<evidence type="ECO:0000259" key="7">
    <source>
        <dbReference type="PROSITE" id="PS50850"/>
    </source>
</evidence>
<dbReference type="InParanoid" id="K5WM71"/>
<dbReference type="SUPFAM" id="SSF103473">
    <property type="entry name" value="MFS general substrate transporter"/>
    <property type="match status" value="1"/>
</dbReference>
<gene>
    <name evidence="8" type="ORF">PHACADRAFT_179780</name>
</gene>
<dbReference type="Proteomes" id="UP000008370">
    <property type="component" value="Unassembled WGS sequence"/>
</dbReference>
<sequence>MSAATSQDLPTAGYEMSTTNNDGSGPKPEPKNASVWLSMFALMIATFLAAMDTSAVSTALPTIVNHFNGKEFVWVGPAYTLSGTAFLPMSVHLANIFGRRPILLVSFPLFALGSALCGGAQSMSMLIGGQIYGGVILTKFTYGGAGNWLWQNPVSDGDHSVRSRSYARVRGVPGHDWTGVVYCFSHRPSGPKYEYIRNVDELLTERSGRHVCAETRLDLAWAIFLG</sequence>
<feature type="transmembrane region" description="Helical" evidence="6">
    <location>
        <begin position="102"/>
        <end position="120"/>
    </location>
</feature>
<dbReference type="OrthoDB" id="2799400at2759"/>
<feature type="domain" description="Major facilitator superfamily (MFS) profile" evidence="7">
    <location>
        <begin position="38"/>
        <end position="226"/>
    </location>
</feature>
<feature type="region of interest" description="Disordered" evidence="5">
    <location>
        <begin position="1"/>
        <end position="29"/>
    </location>
</feature>
<evidence type="ECO:0000256" key="4">
    <source>
        <dbReference type="ARBA" id="ARBA00023136"/>
    </source>
</evidence>
<protein>
    <recommendedName>
        <fullName evidence="7">Major facilitator superfamily (MFS) profile domain-containing protein</fullName>
    </recommendedName>
</protein>
<dbReference type="STRING" id="650164.K5WM71"/>
<evidence type="ECO:0000256" key="6">
    <source>
        <dbReference type="SAM" id="Phobius"/>
    </source>
</evidence>
<feature type="transmembrane region" description="Helical" evidence="6">
    <location>
        <begin position="33"/>
        <end position="51"/>
    </location>
</feature>
<keyword evidence="2 6" id="KW-0812">Transmembrane</keyword>
<evidence type="ECO:0000256" key="1">
    <source>
        <dbReference type="ARBA" id="ARBA00004141"/>
    </source>
</evidence>
<evidence type="ECO:0000313" key="9">
    <source>
        <dbReference type="Proteomes" id="UP000008370"/>
    </source>
</evidence>
<dbReference type="InterPro" id="IPR036259">
    <property type="entry name" value="MFS_trans_sf"/>
</dbReference>
<dbReference type="PROSITE" id="PS50850">
    <property type="entry name" value="MFS"/>
    <property type="match status" value="1"/>
</dbReference>
<evidence type="ECO:0000256" key="3">
    <source>
        <dbReference type="ARBA" id="ARBA00022989"/>
    </source>
</evidence>
<dbReference type="Gene3D" id="1.20.1250.20">
    <property type="entry name" value="MFS general substrate transporter like domains"/>
    <property type="match status" value="1"/>
</dbReference>
<dbReference type="RefSeq" id="XP_007389989.1">
    <property type="nucleotide sequence ID" value="XM_007389927.1"/>
</dbReference>
<dbReference type="InterPro" id="IPR020846">
    <property type="entry name" value="MFS_dom"/>
</dbReference>
<name>K5WM71_PHACS</name>
<dbReference type="PANTHER" id="PTHR23501:SF102">
    <property type="entry name" value="DRUG TRANSPORTER, PUTATIVE (AFU_ORTHOLOGUE AFUA_3G08530)-RELATED"/>
    <property type="match status" value="1"/>
</dbReference>
<evidence type="ECO:0000256" key="5">
    <source>
        <dbReference type="SAM" id="MobiDB-lite"/>
    </source>
</evidence>
<dbReference type="KEGG" id="pco:PHACADRAFT_179780"/>
<dbReference type="PANTHER" id="PTHR23501">
    <property type="entry name" value="MAJOR FACILITATOR SUPERFAMILY"/>
    <property type="match status" value="1"/>
</dbReference>
<dbReference type="GeneID" id="18909921"/>
<reference evidence="8 9" key="1">
    <citation type="journal article" date="2012" name="BMC Genomics">
        <title>Comparative genomics of the white-rot fungi, Phanerochaete carnosa and P. chrysosporium, to elucidate the genetic basis of the distinct wood types they colonize.</title>
        <authorList>
            <person name="Suzuki H."/>
            <person name="MacDonald J."/>
            <person name="Syed K."/>
            <person name="Salamov A."/>
            <person name="Hori C."/>
            <person name="Aerts A."/>
            <person name="Henrissat B."/>
            <person name="Wiebenga A."/>
            <person name="vanKuyk P.A."/>
            <person name="Barry K."/>
            <person name="Lindquist E."/>
            <person name="LaButti K."/>
            <person name="Lapidus A."/>
            <person name="Lucas S."/>
            <person name="Coutinho P."/>
            <person name="Gong Y."/>
            <person name="Samejima M."/>
            <person name="Mahadevan R."/>
            <person name="Abou-Zaid M."/>
            <person name="de Vries R.P."/>
            <person name="Igarashi K."/>
            <person name="Yadav J.S."/>
            <person name="Grigoriev I.V."/>
            <person name="Master E.R."/>
        </authorList>
    </citation>
    <scope>NUCLEOTIDE SEQUENCE [LARGE SCALE GENOMIC DNA]</scope>
    <source>
        <strain evidence="8 9">HHB-10118-sp</strain>
    </source>
</reference>
<dbReference type="GO" id="GO:0005886">
    <property type="term" value="C:plasma membrane"/>
    <property type="evidence" value="ECO:0007669"/>
    <property type="project" value="TreeGrafter"/>
</dbReference>
<organism evidence="8 9">
    <name type="scientific">Phanerochaete carnosa (strain HHB-10118-sp)</name>
    <name type="common">White-rot fungus</name>
    <name type="synonym">Peniophora carnosa</name>
    <dbReference type="NCBI Taxonomy" id="650164"/>
    <lineage>
        <taxon>Eukaryota</taxon>
        <taxon>Fungi</taxon>
        <taxon>Dikarya</taxon>
        <taxon>Basidiomycota</taxon>
        <taxon>Agaricomycotina</taxon>
        <taxon>Agaricomycetes</taxon>
        <taxon>Polyporales</taxon>
        <taxon>Phanerochaetaceae</taxon>
        <taxon>Phanerochaete</taxon>
    </lineage>
</organism>
<keyword evidence="9" id="KW-1185">Reference proteome</keyword>
<dbReference type="EMBL" id="JH930468">
    <property type="protein sequence ID" value="EKM60535.1"/>
    <property type="molecule type" value="Genomic_DNA"/>
</dbReference>
<dbReference type="HOGENOM" id="CLU_1225149_0_0_1"/>
<evidence type="ECO:0000256" key="2">
    <source>
        <dbReference type="ARBA" id="ARBA00022692"/>
    </source>
</evidence>
<dbReference type="Pfam" id="PF07690">
    <property type="entry name" value="MFS_1"/>
    <property type="match status" value="1"/>
</dbReference>
<dbReference type="GO" id="GO:0022857">
    <property type="term" value="F:transmembrane transporter activity"/>
    <property type="evidence" value="ECO:0007669"/>
    <property type="project" value="InterPro"/>
</dbReference>
<dbReference type="AlphaFoldDB" id="K5WM71"/>
<comment type="subcellular location">
    <subcellularLocation>
        <location evidence="1">Membrane</location>
        <topology evidence="1">Multi-pass membrane protein</topology>
    </subcellularLocation>
</comment>
<keyword evidence="4 6" id="KW-0472">Membrane</keyword>
<keyword evidence="3 6" id="KW-1133">Transmembrane helix</keyword>
<dbReference type="InterPro" id="IPR011701">
    <property type="entry name" value="MFS"/>
</dbReference>
<accession>K5WM71</accession>
<evidence type="ECO:0000313" key="8">
    <source>
        <dbReference type="EMBL" id="EKM60535.1"/>
    </source>
</evidence>